<protein>
    <recommendedName>
        <fullName evidence="5">Glycosyl transferase family 1</fullName>
    </recommendedName>
</protein>
<dbReference type="Pfam" id="PF00534">
    <property type="entry name" value="Glycos_transf_1"/>
    <property type="match status" value="1"/>
</dbReference>
<evidence type="ECO:0000259" key="1">
    <source>
        <dbReference type="Pfam" id="PF00534"/>
    </source>
</evidence>
<evidence type="ECO:0008006" key="5">
    <source>
        <dbReference type="Google" id="ProtNLM"/>
    </source>
</evidence>
<dbReference type="SUPFAM" id="SSF53756">
    <property type="entry name" value="UDP-Glycosyltransferase/glycogen phosphorylase"/>
    <property type="match status" value="1"/>
</dbReference>
<dbReference type="InterPro" id="IPR050194">
    <property type="entry name" value="Glycosyltransferase_grp1"/>
</dbReference>
<dbReference type="PANTHER" id="PTHR45947">
    <property type="entry name" value="SULFOQUINOVOSYL TRANSFERASE SQD2"/>
    <property type="match status" value="1"/>
</dbReference>
<dbReference type="Gene3D" id="3.40.50.2000">
    <property type="entry name" value="Glycogen Phosphorylase B"/>
    <property type="match status" value="2"/>
</dbReference>
<comment type="caution">
    <text evidence="3">The sequence shown here is derived from an EMBL/GenBank/DDBJ whole genome shotgun (WGS) entry which is preliminary data.</text>
</comment>
<name>A0A1G1W6M9_9BACT</name>
<dbReference type="PANTHER" id="PTHR45947:SF3">
    <property type="entry name" value="SULFOQUINOVOSYL TRANSFERASE SQD2"/>
    <property type="match status" value="1"/>
</dbReference>
<dbReference type="InterPro" id="IPR001296">
    <property type="entry name" value="Glyco_trans_1"/>
</dbReference>
<dbReference type="AlphaFoldDB" id="A0A1G1W6M9"/>
<feature type="domain" description="Glycosyl transferase family 1" evidence="1">
    <location>
        <begin position="204"/>
        <end position="356"/>
    </location>
</feature>
<dbReference type="EMBL" id="MHCQ01000043">
    <property type="protein sequence ID" value="OGY23352.1"/>
    <property type="molecule type" value="Genomic_DNA"/>
</dbReference>
<evidence type="ECO:0000259" key="2">
    <source>
        <dbReference type="Pfam" id="PF13439"/>
    </source>
</evidence>
<reference evidence="3 4" key="1">
    <citation type="journal article" date="2016" name="Nat. Commun.">
        <title>Thousands of microbial genomes shed light on interconnected biogeochemical processes in an aquifer system.</title>
        <authorList>
            <person name="Anantharaman K."/>
            <person name="Brown C.T."/>
            <person name="Hug L.A."/>
            <person name="Sharon I."/>
            <person name="Castelle C.J."/>
            <person name="Probst A.J."/>
            <person name="Thomas B.C."/>
            <person name="Singh A."/>
            <person name="Wilkins M.J."/>
            <person name="Karaoz U."/>
            <person name="Brodie E.L."/>
            <person name="Williams K.H."/>
            <person name="Hubbard S.S."/>
            <person name="Banfield J.F."/>
        </authorList>
    </citation>
    <scope>NUCLEOTIDE SEQUENCE [LARGE SCALE GENOMIC DNA]</scope>
</reference>
<dbReference type="Pfam" id="PF13439">
    <property type="entry name" value="Glyco_transf_4"/>
    <property type="match status" value="1"/>
</dbReference>
<gene>
    <name evidence="3" type="ORF">A2Y57_00135</name>
</gene>
<sequence>MKIIFATEDYYPLITGGARFERALALSLVKRGHKVYIFCPAQNFEDRQDQDGGTLIYRQKALPLPFYHKFTFSVLPGARIKKQIEQIKPDVVHTHNPHFNGLATLKAAKKFKIPILSTNHTMPENIFPFIYPLVPLRKPLYELIWKYIIWFNNQANFVTTPTQTGLNYLKAHGLKVEAKPVSNGINLEKFQPMEKEPLKKHFNLPNLPLILYTGRLDPEKRVDFIIRAMPQVLTKLNCRLVITGEGKDRQKIQNLVKKLNLDEKVIFLGFLPEEDLPKIYNACDLYVIASTAELQSITTLEAIASGLPVVASNLGALPELVRDGENGFLFNAQAELPEKILDIFSDASLKDKMSARSLEIVKAHDFSNTVKEYEAIYFKIRQK</sequence>
<proteinExistence type="predicted"/>
<feature type="domain" description="Glycosyltransferase subfamily 4-like N-terminal" evidence="2">
    <location>
        <begin position="16"/>
        <end position="189"/>
    </location>
</feature>
<evidence type="ECO:0000313" key="3">
    <source>
        <dbReference type="EMBL" id="OGY23352.1"/>
    </source>
</evidence>
<dbReference type="Proteomes" id="UP000177103">
    <property type="component" value="Unassembled WGS sequence"/>
</dbReference>
<evidence type="ECO:0000313" key="4">
    <source>
        <dbReference type="Proteomes" id="UP000177103"/>
    </source>
</evidence>
<dbReference type="GO" id="GO:0016757">
    <property type="term" value="F:glycosyltransferase activity"/>
    <property type="evidence" value="ECO:0007669"/>
    <property type="project" value="InterPro"/>
</dbReference>
<accession>A0A1G1W6M9</accession>
<organism evidence="3 4">
    <name type="scientific">Candidatus Woykebacteria bacterium RBG_13_40_7b</name>
    <dbReference type="NCBI Taxonomy" id="1802594"/>
    <lineage>
        <taxon>Bacteria</taxon>
        <taxon>Candidatus Woykeibacteriota</taxon>
    </lineage>
</organism>
<dbReference type="InterPro" id="IPR028098">
    <property type="entry name" value="Glyco_trans_4-like_N"/>
</dbReference>